<reference evidence="3 4" key="1">
    <citation type="submission" date="2016-10" db="EMBL/GenBank/DDBJ databases">
        <authorList>
            <person name="de Groot N.N."/>
        </authorList>
    </citation>
    <scope>NUCLEOTIDE SEQUENCE [LARGE SCALE GENOMIC DNA]</scope>
    <source>
        <strain evidence="3 4">DSM 19548</strain>
    </source>
</reference>
<organism evidence="3 4">
    <name type="scientific">Tropicimonas isoalkanivorans</name>
    <dbReference type="NCBI Taxonomy" id="441112"/>
    <lineage>
        <taxon>Bacteria</taxon>
        <taxon>Pseudomonadati</taxon>
        <taxon>Pseudomonadota</taxon>
        <taxon>Alphaproteobacteria</taxon>
        <taxon>Rhodobacterales</taxon>
        <taxon>Roseobacteraceae</taxon>
        <taxon>Tropicimonas</taxon>
    </lineage>
</organism>
<accession>A0A1I1KF16</accession>
<protein>
    <submittedName>
        <fullName evidence="3">Uncharacterized protein</fullName>
    </submittedName>
</protein>
<evidence type="ECO:0000256" key="1">
    <source>
        <dbReference type="SAM" id="Coils"/>
    </source>
</evidence>
<keyword evidence="4" id="KW-1185">Reference proteome</keyword>
<dbReference type="EMBL" id="FOLG01000006">
    <property type="protein sequence ID" value="SFC59426.1"/>
    <property type="molecule type" value="Genomic_DNA"/>
</dbReference>
<evidence type="ECO:0000256" key="2">
    <source>
        <dbReference type="SAM" id="MobiDB-lite"/>
    </source>
</evidence>
<feature type="coiled-coil region" evidence="1">
    <location>
        <begin position="4"/>
        <end position="38"/>
    </location>
</feature>
<gene>
    <name evidence="3" type="ORF">SAMN04488094_106188</name>
</gene>
<dbReference type="Proteomes" id="UP000198728">
    <property type="component" value="Unassembled WGS sequence"/>
</dbReference>
<dbReference type="STRING" id="441112.SAMN04488094_106188"/>
<proteinExistence type="predicted"/>
<sequence length="218" mass="23564">MKNKQEIETRIAELRDERARLTDELDKARAEERDALIAGKKPASTSAAIITRLGILDEALAELQDRLAASQASAERRARTVRAENALQATAERAKLANAVDDALAALAAAWPAYVESLRKDLGATSAAGGDLTAVERSLTNNRAAEPLVKALIHAGELTMTRALGIDTPIRPRHAISLAAAEERVAESLRTEPLRVRAESPQPNIARQAQRELEEQGK</sequence>
<evidence type="ECO:0000313" key="3">
    <source>
        <dbReference type="EMBL" id="SFC59426.1"/>
    </source>
</evidence>
<dbReference type="AlphaFoldDB" id="A0A1I1KF16"/>
<keyword evidence="1" id="KW-0175">Coiled coil</keyword>
<evidence type="ECO:0000313" key="4">
    <source>
        <dbReference type="Proteomes" id="UP000198728"/>
    </source>
</evidence>
<name>A0A1I1KF16_9RHOB</name>
<feature type="region of interest" description="Disordered" evidence="2">
    <location>
        <begin position="192"/>
        <end position="218"/>
    </location>
</feature>
<feature type="compositionally biased region" description="Basic and acidic residues" evidence="2">
    <location>
        <begin position="209"/>
        <end position="218"/>
    </location>
</feature>